<comment type="caution">
    <text evidence="1">The sequence shown here is derived from an EMBL/GenBank/DDBJ whole genome shotgun (WGS) entry which is preliminary data.</text>
</comment>
<accession>A0A420R4E5</accession>
<dbReference type="AlphaFoldDB" id="A0A420R4E5"/>
<evidence type="ECO:0000313" key="2">
    <source>
        <dbReference type="Proteomes" id="UP000285860"/>
    </source>
</evidence>
<proteinExistence type="predicted"/>
<evidence type="ECO:0000313" key="1">
    <source>
        <dbReference type="EMBL" id="RKK96082.1"/>
    </source>
</evidence>
<name>A0A420R4E5_FUSOX</name>
<reference evidence="1 2" key="1">
    <citation type="journal article" date="2018" name="Sci. Rep.">
        <title>Characterisation of pathogen-specific regions and novel effector candidates in Fusarium oxysporum f. sp. cepae.</title>
        <authorList>
            <person name="Armitage A.D."/>
            <person name="Taylor A."/>
            <person name="Sobczyk M.K."/>
            <person name="Baxter L."/>
            <person name="Greenfield B.P."/>
            <person name="Bates H.J."/>
            <person name="Wilson F."/>
            <person name="Jackson A.C."/>
            <person name="Ott S."/>
            <person name="Harrison R.J."/>
            <person name="Clarkson J.P."/>
        </authorList>
    </citation>
    <scope>NUCLEOTIDE SEQUENCE [LARGE SCALE GENOMIC DNA]</scope>
    <source>
        <strain evidence="1 2">Fo_A28</strain>
    </source>
</reference>
<organism evidence="1 2">
    <name type="scientific">Fusarium oxysporum</name>
    <name type="common">Fusarium vascular wilt</name>
    <dbReference type="NCBI Taxonomy" id="5507"/>
    <lineage>
        <taxon>Eukaryota</taxon>
        <taxon>Fungi</taxon>
        <taxon>Dikarya</taxon>
        <taxon>Ascomycota</taxon>
        <taxon>Pezizomycotina</taxon>
        <taxon>Sordariomycetes</taxon>
        <taxon>Hypocreomycetidae</taxon>
        <taxon>Hypocreales</taxon>
        <taxon>Nectriaceae</taxon>
        <taxon>Fusarium</taxon>
        <taxon>Fusarium oxysporum species complex</taxon>
    </lineage>
</organism>
<dbReference type="EMBL" id="MRCY01000124">
    <property type="protein sequence ID" value="RKK96082.1"/>
    <property type="molecule type" value="Genomic_DNA"/>
</dbReference>
<dbReference type="Proteomes" id="UP000285860">
    <property type="component" value="Unassembled WGS sequence"/>
</dbReference>
<protein>
    <submittedName>
        <fullName evidence="1">Uncharacterized protein</fullName>
    </submittedName>
</protein>
<sequence length="59" mass="6684">MTDKERKSLFIRRLEQPFTGRGDGAYISKTPPMWPGGSYHNGFGVHIGVKTDEVPDELY</sequence>
<gene>
    <name evidence="1" type="ORF">BFJ68_g14504</name>
</gene>